<dbReference type="InterPro" id="IPR013083">
    <property type="entry name" value="Znf_RING/FYVE/PHD"/>
</dbReference>
<evidence type="ECO:0000313" key="6">
    <source>
        <dbReference type="EMBL" id="OMJ84906.1"/>
    </source>
</evidence>
<dbReference type="Gene3D" id="2.60.200.20">
    <property type="match status" value="1"/>
</dbReference>
<dbReference type="PROSITE" id="PS50006">
    <property type="entry name" value="FHA_DOMAIN"/>
    <property type="match status" value="1"/>
</dbReference>
<keyword evidence="1" id="KW-0479">Metal-binding</keyword>
<gene>
    <name evidence="6" type="ORF">SteCoe_13890</name>
</gene>
<evidence type="ECO:0008006" key="8">
    <source>
        <dbReference type="Google" id="ProtNLM"/>
    </source>
</evidence>
<evidence type="ECO:0000256" key="2">
    <source>
        <dbReference type="ARBA" id="ARBA00022771"/>
    </source>
</evidence>
<proteinExistence type="predicted"/>
<dbReference type="EMBL" id="MPUH01000254">
    <property type="protein sequence ID" value="OMJ84906.1"/>
    <property type="molecule type" value="Genomic_DNA"/>
</dbReference>
<keyword evidence="3" id="KW-0862">Zinc</keyword>
<dbReference type="SUPFAM" id="SSF49879">
    <property type="entry name" value="SMAD/FHA domain"/>
    <property type="match status" value="1"/>
</dbReference>
<evidence type="ECO:0000256" key="3">
    <source>
        <dbReference type="ARBA" id="ARBA00022833"/>
    </source>
</evidence>
<evidence type="ECO:0000259" key="4">
    <source>
        <dbReference type="PROSITE" id="PS50006"/>
    </source>
</evidence>
<feature type="domain" description="FHA" evidence="4">
    <location>
        <begin position="261"/>
        <end position="310"/>
    </location>
</feature>
<dbReference type="CDD" id="cd00060">
    <property type="entry name" value="FHA"/>
    <property type="match status" value="1"/>
</dbReference>
<dbReference type="PROSITE" id="PS51292">
    <property type="entry name" value="ZF_RING_CH"/>
    <property type="match status" value="1"/>
</dbReference>
<dbReference type="CDD" id="cd16495">
    <property type="entry name" value="RING_CH-C4HC3_MARCH"/>
    <property type="match status" value="1"/>
</dbReference>
<dbReference type="SUPFAM" id="SSF57850">
    <property type="entry name" value="RING/U-box"/>
    <property type="match status" value="1"/>
</dbReference>
<sequence length="352" mass="40334">MKSSDPTLFIKAYTWPRDSHGLFDYESQSITKDHIKLQDSCKLYRCNNNILHYNFQSSPKDSLPFLSIEKTPSGFLIKPEVEGEMWMVIDCKKTKVQGKGYKLSKGEVVKLGRVRYVVKEVCGYFDEEEQGIDKNFIPSPIREENLLCRICLGEEEENDPLISPCGCGGTMKYIHLSCFRKWIDSKTQKKQIDNSFSYHIKSLTCEISRCRITPSIVIQNQIVDLLPIPKVDPPYITLESSVSEKYEYSIHLISLNNKNNVRLGRGHDSDIRISDISVSRCHAVIRYCNGEFILEDNNSKFGTLVEEKEICVNKGNASVCIQVGRTLFVFNFNSQECEENESSVDETDEEQE</sequence>
<dbReference type="Gene3D" id="3.30.40.10">
    <property type="entry name" value="Zinc/RING finger domain, C3HC4 (zinc finger)"/>
    <property type="match status" value="1"/>
</dbReference>
<accession>A0A1R2C7C2</accession>
<dbReference type="Pfam" id="PF00498">
    <property type="entry name" value="FHA"/>
    <property type="match status" value="1"/>
</dbReference>
<dbReference type="SMART" id="SM00744">
    <property type="entry name" value="RINGv"/>
    <property type="match status" value="1"/>
</dbReference>
<dbReference type="Pfam" id="PF12906">
    <property type="entry name" value="RINGv"/>
    <property type="match status" value="1"/>
</dbReference>
<comment type="caution">
    <text evidence="6">The sequence shown here is derived from an EMBL/GenBank/DDBJ whole genome shotgun (WGS) entry which is preliminary data.</text>
</comment>
<name>A0A1R2C7C2_9CILI</name>
<keyword evidence="2" id="KW-0863">Zinc-finger</keyword>
<dbReference type="AlphaFoldDB" id="A0A1R2C7C2"/>
<evidence type="ECO:0000259" key="5">
    <source>
        <dbReference type="PROSITE" id="PS51292"/>
    </source>
</evidence>
<dbReference type="GO" id="GO:0008270">
    <property type="term" value="F:zinc ion binding"/>
    <property type="evidence" value="ECO:0007669"/>
    <property type="project" value="UniProtKB-KW"/>
</dbReference>
<dbReference type="Proteomes" id="UP000187209">
    <property type="component" value="Unassembled WGS sequence"/>
</dbReference>
<dbReference type="InterPro" id="IPR008984">
    <property type="entry name" value="SMAD_FHA_dom_sf"/>
</dbReference>
<dbReference type="PANTHER" id="PTHR46210">
    <property type="entry name" value="FHA DOMAIN-CONTAINING PROTEIN"/>
    <property type="match status" value="1"/>
</dbReference>
<dbReference type="OrthoDB" id="264354at2759"/>
<reference evidence="6 7" key="1">
    <citation type="submission" date="2016-11" db="EMBL/GenBank/DDBJ databases">
        <title>The macronuclear genome of Stentor coeruleus: a giant cell with tiny introns.</title>
        <authorList>
            <person name="Slabodnick M."/>
            <person name="Ruby J.G."/>
            <person name="Reiff S.B."/>
            <person name="Swart E.C."/>
            <person name="Gosai S."/>
            <person name="Prabakaran S."/>
            <person name="Witkowska E."/>
            <person name="Larue G.E."/>
            <person name="Fisher S."/>
            <person name="Freeman R.M."/>
            <person name="Gunawardena J."/>
            <person name="Chu W."/>
            <person name="Stover N.A."/>
            <person name="Gregory B.D."/>
            <person name="Nowacki M."/>
            <person name="Derisi J."/>
            <person name="Roy S.W."/>
            <person name="Marshall W.F."/>
            <person name="Sood P."/>
        </authorList>
    </citation>
    <scope>NUCLEOTIDE SEQUENCE [LARGE SCALE GENOMIC DNA]</scope>
    <source>
        <strain evidence="6">WM001</strain>
    </source>
</reference>
<evidence type="ECO:0000256" key="1">
    <source>
        <dbReference type="ARBA" id="ARBA00022723"/>
    </source>
</evidence>
<evidence type="ECO:0000313" key="7">
    <source>
        <dbReference type="Proteomes" id="UP000187209"/>
    </source>
</evidence>
<dbReference type="InterPro" id="IPR000253">
    <property type="entry name" value="FHA_dom"/>
</dbReference>
<keyword evidence="7" id="KW-1185">Reference proteome</keyword>
<protein>
    <recommendedName>
        <fullName evidence="8">FHA domain-containing protein</fullName>
    </recommendedName>
</protein>
<dbReference type="SMART" id="SM00240">
    <property type="entry name" value="FHA"/>
    <property type="match status" value="1"/>
</dbReference>
<feature type="domain" description="RING-CH-type" evidence="5">
    <location>
        <begin position="140"/>
        <end position="215"/>
    </location>
</feature>
<organism evidence="6 7">
    <name type="scientific">Stentor coeruleus</name>
    <dbReference type="NCBI Taxonomy" id="5963"/>
    <lineage>
        <taxon>Eukaryota</taxon>
        <taxon>Sar</taxon>
        <taxon>Alveolata</taxon>
        <taxon>Ciliophora</taxon>
        <taxon>Postciliodesmatophora</taxon>
        <taxon>Heterotrichea</taxon>
        <taxon>Heterotrichida</taxon>
        <taxon>Stentoridae</taxon>
        <taxon>Stentor</taxon>
    </lineage>
</organism>
<dbReference type="PANTHER" id="PTHR46210:SF1">
    <property type="entry name" value="FHA DOMAIN-CONTAINING PROTEIN"/>
    <property type="match status" value="1"/>
</dbReference>
<dbReference type="InterPro" id="IPR011016">
    <property type="entry name" value="Znf_RING-CH"/>
</dbReference>